<dbReference type="RefSeq" id="WP_144886621.1">
    <property type="nucleotide sequence ID" value="NZ_VLLE01000004.1"/>
</dbReference>
<dbReference type="Pfam" id="PF01041">
    <property type="entry name" value="DegT_DnrJ_EryC1"/>
    <property type="match status" value="1"/>
</dbReference>
<keyword evidence="6" id="KW-1185">Reference proteome</keyword>
<dbReference type="Gene3D" id="3.40.640.10">
    <property type="entry name" value="Type I PLP-dependent aspartate aminotransferase-like (Major domain)"/>
    <property type="match status" value="1"/>
</dbReference>
<dbReference type="Gene3D" id="3.90.1150.10">
    <property type="entry name" value="Aspartate Aminotransferase, domain 1"/>
    <property type="match status" value="1"/>
</dbReference>
<organism evidence="5 6">
    <name type="scientific">Lacibacter cauensis</name>
    <dbReference type="NCBI Taxonomy" id="510947"/>
    <lineage>
        <taxon>Bacteria</taxon>
        <taxon>Pseudomonadati</taxon>
        <taxon>Bacteroidota</taxon>
        <taxon>Chitinophagia</taxon>
        <taxon>Chitinophagales</taxon>
        <taxon>Chitinophagaceae</taxon>
        <taxon>Lacibacter</taxon>
    </lineage>
</organism>
<evidence type="ECO:0000256" key="1">
    <source>
        <dbReference type="ARBA" id="ARBA00037999"/>
    </source>
</evidence>
<dbReference type="GO" id="GO:0019180">
    <property type="term" value="F:dTDP-4-amino-4,6-dideoxygalactose transaminase activity"/>
    <property type="evidence" value="ECO:0007669"/>
    <property type="project" value="TreeGrafter"/>
</dbReference>
<dbReference type="PANTHER" id="PTHR30244">
    <property type="entry name" value="TRANSAMINASE"/>
    <property type="match status" value="1"/>
</dbReference>
<comment type="caution">
    <text evidence="5">The sequence shown here is derived from an EMBL/GenBank/DDBJ whole genome shotgun (WGS) entry which is preliminary data.</text>
</comment>
<dbReference type="Proteomes" id="UP000316167">
    <property type="component" value="Unassembled WGS sequence"/>
</dbReference>
<gene>
    <name evidence="5" type="ORF">IQ13_2441</name>
</gene>
<reference evidence="5 6" key="1">
    <citation type="journal article" date="2015" name="Stand. Genomic Sci.">
        <title>Genomic Encyclopedia of Bacterial and Archaeal Type Strains, Phase III: the genomes of soil and plant-associated and newly described type strains.</title>
        <authorList>
            <person name="Whitman W.B."/>
            <person name="Woyke T."/>
            <person name="Klenk H.P."/>
            <person name="Zhou Y."/>
            <person name="Lilburn T.G."/>
            <person name="Beck B.J."/>
            <person name="De Vos P."/>
            <person name="Vandamme P."/>
            <person name="Eisen J.A."/>
            <person name="Garrity G."/>
            <person name="Hugenholtz P."/>
            <person name="Kyrpides N.C."/>
        </authorList>
    </citation>
    <scope>NUCLEOTIDE SEQUENCE [LARGE SCALE GENOMIC DNA]</scope>
    <source>
        <strain evidence="5 6">CGMCC 1.7271</strain>
    </source>
</reference>
<protein>
    <submittedName>
        <fullName evidence="5">dTDP-4-amino-4,6-dideoxygalactose transaminase</fullName>
    </submittedName>
</protein>
<sequence>MILLSKPAFTAGDEQYIQEALQQLQQGRFNEAVIACENWFNKRYQSNVFLTPSCTAALEMAALILQLQPGDEVIVPSYTYVGTVTPFAKAGATLRFADSTATHPNVAIDSIRQKITARTKAIVVVHYGGVACDMDALLPLATETGIPVIEDAAHCIGAQYKSRYLGTLGDLGTLSFGSQKNISCLQGGALFINRQELTTAAEIVRYNGTNKAAFLRRETSSFSWTGQGGNYLPSEIGAALLYSQLQRADSINEQRLRLWEHYFHALQPLAEKGLLQLPVIPAYARHNAHIFYVLTADKEQQSRMIAFLQQQQIQAMFHYPALHQSPFAHKRYSAVCLPHADAFEQRLVRLPLHTQLSSEEQQQVITAIYSFFGERY</sequence>
<evidence type="ECO:0000256" key="2">
    <source>
        <dbReference type="PIRSR" id="PIRSR000390-1"/>
    </source>
</evidence>
<dbReference type="EMBL" id="VLLE01000004">
    <property type="protein sequence ID" value="TWI81423.1"/>
    <property type="molecule type" value="Genomic_DNA"/>
</dbReference>
<dbReference type="PIRSF" id="PIRSF000390">
    <property type="entry name" value="PLP_StrS"/>
    <property type="match status" value="1"/>
</dbReference>
<dbReference type="InterPro" id="IPR000653">
    <property type="entry name" value="DegT/StrS_aminotransferase"/>
</dbReference>
<dbReference type="CDD" id="cd00616">
    <property type="entry name" value="AHBA_syn"/>
    <property type="match status" value="1"/>
</dbReference>
<dbReference type="SUPFAM" id="SSF53383">
    <property type="entry name" value="PLP-dependent transferases"/>
    <property type="match status" value="1"/>
</dbReference>
<evidence type="ECO:0000256" key="3">
    <source>
        <dbReference type="PIRSR" id="PIRSR000390-2"/>
    </source>
</evidence>
<dbReference type="NCBIfam" id="NF008687">
    <property type="entry name" value="PRK11706.1"/>
    <property type="match status" value="1"/>
</dbReference>
<feature type="active site" description="Proton acceptor" evidence="2">
    <location>
        <position position="180"/>
    </location>
</feature>
<proteinExistence type="inferred from homology"/>
<dbReference type="GO" id="GO:0030170">
    <property type="term" value="F:pyridoxal phosphate binding"/>
    <property type="evidence" value="ECO:0007669"/>
    <property type="project" value="TreeGrafter"/>
</dbReference>
<keyword evidence="3 4" id="KW-0663">Pyridoxal phosphate</keyword>
<dbReference type="PANTHER" id="PTHR30244:SF34">
    <property type="entry name" value="DTDP-4-AMINO-4,6-DIDEOXYGALACTOSE TRANSAMINASE"/>
    <property type="match status" value="1"/>
</dbReference>
<dbReference type="GO" id="GO:0000271">
    <property type="term" value="P:polysaccharide biosynthetic process"/>
    <property type="evidence" value="ECO:0007669"/>
    <property type="project" value="TreeGrafter"/>
</dbReference>
<evidence type="ECO:0000313" key="5">
    <source>
        <dbReference type="EMBL" id="TWI81423.1"/>
    </source>
</evidence>
<dbReference type="InterPro" id="IPR015422">
    <property type="entry name" value="PyrdxlP-dep_Trfase_small"/>
</dbReference>
<dbReference type="InterPro" id="IPR015421">
    <property type="entry name" value="PyrdxlP-dep_Trfase_major"/>
</dbReference>
<accession>A0A562SJZ5</accession>
<feature type="modified residue" description="N6-(pyridoxal phosphate)lysine" evidence="3">
    <location>
        <position position="180"/>
    </location>
</feature>
<comment type="similarity">
    <text evidence="1 4">Belongs to the DegT/DnrJ/EryC1 family.</text>
</comment>
<dbReference type="OrthoDB" id="9810913at2"/>
<dbReference type="AlphaFoldDB" id="A0A562SJZ5"/>
<name>A0A562SJZ5_9BACT</name>
<evidence type="ECO:0000256" key="4">
    <source>
        <dbReference type="RuleBase" id="RU004508"/>
    </source>
</evidence>
<evidence type="ECO:0000313" key="6">
    <source>
        <dbReference type="Proteomes" id="UP000316167"/>
    </source>
</evidence>
<dbReference type="InterPro" id="IPR015424">
    <property type="entry name" value="PyrdxlP-dep_Trfase"/>
</dbReference>